<evidence type="ECO:0000256" key="3">
    <source>
        <dbReference type="ARBA" id="ARBA00023098"/>
    </source>
</evidence>
<dbReference type="GO" id="GO:0016787">
    <property type="term" value="F:hydrolase activity"/>
    <property type="evidence" value="ECO:0007669"/>
    <property type="project" value="UniProtKB-UniRule"/>
</dbReference>
<dbReference type="Pfam" id="PF01734">
    <property type="entry name" value="Patatin"/>
    <property type="match status" value="1"/>
</dbReference>
<organism evidence="7 8">
    <name type="scientific">Kyrpidia spormannii</name>
    <dbReference type="NCBI Taxonomy" id="2055160"/>
    <lineage>
        <taxon>Bacteria</taxon>
        <taxon>Bacillati</taxon>
        <taxon>Bacillota</taxon>
        <taxon>Bacilli</taxon>
        <taxon>Bacillales</taxon>
        <taxon>Alicyclobacillaceae</taxon>
        <taxon>Kyrpidia</taxon>
    </lineage>
</organism>
<keyword evidence="1 4" id="KW-0378">Hydrolase</keyword>
<dbReference type="Proteomes" id="UP000231932">
    <property type="component" value="Chromosome"/>
</dbReference>
<evidence type="ECO:0000313" key="7">
    <source>
        <dbReference type="EMBL" id="ATY86050.1"/>
    </source>
</evidence>
<dbReference type="PROSITE" id="PS51635">
    <property type="entry name" value="PNPLA"/>
    <property type="match status" value="1"/>
</dbReference>
<proteinExistence type="predicted"/>
<feature type="short sequence motif" description="DGA/G" evidence="4">
    <location>
        <begin position="228"/>
        <end position="230"/>
    </location>
</feature>
<evidence type="ECO:0000256" key="2">
    <source>
        <dbReference type="ARBA" id="ARBA00022963"/>
    </source>
</evidence>
<evidence type="ECO:0000256" key="1">
    <source>
        <dbReference type="ARBA" id="ARBA00022801"/>
    </source>
</evidence>
<evidence type="ECO:0000313" key="8">
    <source>
        <dbReference type="Proteomes" id="UP000231932"/>
    </source>
</evidence>
<dbReference type="EMBL" id="CP024955">
    <property type="protein sequence ID" value="ATY86050.1"/>
    <property type="molecule type" value="Genomic_DNA"/>
</dbReference>
<keyword evidence="8" id="KW-1185">Reference proteome</keyword>
<protein>
    <recommendedName>
        <fullName evidence="6">PNPLA domain-containing protein</fullName>
    </recommendedName>
</protein>
<feature type="short sequence motif" description="GXSXG" evidence="4">
    <location>
        <begin position="43"/>
        <end position="47"/>
    </location>
</feature>
<dbReference type="InterPro" id="IPR016035">
    <property type="entry name" value="Acyl_Trfase/lysoPLipase"/>
</dbReference>
<evidence type="ECO:0000256" key="5">
    <source>
        <dbReference type="SAM" id="MobiDB-lite"/>
    </source>
</evidence>
<feature type="domain" description="PNPLA" evidence="6">
    <location>
        <begin position="12"/>
        <end position="241"/>
    </location>
</feature>
<dbReference type="KEGG" id="kyr:CVV65_14845"/>
<name>A0A2K8NBT6_9BACL</name>
<reference evidence="8" key="1">
    <citation type="submission" date="2017-11" db="EMBL/GenBank/DDBJ databases">
        <title>Complete Genome Sequence of Kyrpidia sp. Strain EA-1, a thermophilic, hydrogen-oxidizing Bacterium, isolated from the Azores.</title>
        <authorList>
            <person name="Reiner J.E."/>
            <person name="Lapp C.J."/>
            <person name="Bunk B."/>
            <person name="Gescher J."/>
        </authorList>
    </citation>
    <scope>NUCLEOTIDE SEQUENCE [LARGE SCALE GENOMIC DNA]</scope>
    <source>
        <strain evidence="8">EA-1</strain>
    </source>
</reference>
<dbReference type="InterPro" id="IPR002641">
    <property type="entry name" value="PNPLA_dom"/>
</dbReference>
<sequence>MGGESKMKMVGLALSGGAAASAAHVGVIRAFEEAGYVITHMSGTSGGALVAGLWAAGYENRELRGLLDRLERRHFDVDWRRLARRRLLRQRGEWLGFFRASRLERWLASLTDFRIMRDLPRPVALSAVDLSRGREVIFASRPLGDVLPPRTDGSSEDAPGHGKDGTPLEPATERQIKDADGAESAFRGPRGLHWEVIQEIPASLALLASSAVPVIFQPVVWKDRVFVDGGLLDNCPVAPLRALGAPAAVAVDLVSPWGWRPQRRFDGPISILFRSVNVILAHQSRTAHLAADWVIHPEIPPIAVNDFRRLGEIADAAYEWTCRTLEKQREG</sequence>
<accession>A0A2K8NBT6</accession>
<dbReference type="InterPro" id="IPR050301">
    <property type="entry name" value="NTE"/>
</dbReference>
<feature type="region of interest" description="Disordered" evidence="5">
    <location>
        <begin position="145"/>
        <end position="174"/>
    </location>
</feature>
<feature type="active site" description="Proton acceptor" evidence="4">
    <location>
        <position position="228"/>
    </location>
</feature>
<dbReference type="AlphaFoldDB" id="A0A2K8NBT6"/>
<dbReference type="SUPFAM" id="SSF52151">
    <property type="entry name" value="FabD/lysophospholipase-like"/>
    <property type="match status" value="1"/>
</dbReference>
<comment type="caution">
    <text evidence="4">Lacks conserved residue(s) required for the propagation of feature annotation.</text>
</comment>
<keyword evidence="2 4" id="KW-0442">Lipid degradation</keyword>
<dbReference type="Gene3D" id="3.40.1090.10">
    <property type="entry name" value="Cytosolic phospholipase A2 catalytic domain"/>
    <property type="match status" value="2"/>
</dbReference>
<feature type="compositionally biased region" description="Basic and acidic residues" evidence="5">
    <location>
        <begin position="158"/>
        <end position="174"/>
    </location>
</feature>
<evidence type="ECO:0000256" key="4">
    <source>
        <dbReference type="PROSITE-ProRule" id="PRU01161"/>
    </source>
</evidence>
<gene>
    <name evidence="7" type="ORF">CVV65_14845</name>
</gene>
<evidence type="ECO:0000259" key="6">
    <source>
        <dbReference type="PROSITE" id="PS51635"/>
    </source>
</evidence>
<keyword evidence="3 4" id="KW-0443">Lipid metabolism</keyword>
<feature type="active site" description="Nucleophile" evidence="4">
    <location>
        <position position="45"/>
    </location>
</feature>
<dbReference type="GO" id="GO:0016042">
    <property type="term" value="P:lipid catabolic process"/>
    <property type="evidence" value="ECO:0007669"/>
    <property type="project" value="UniProtKB-UniRule"/>
</dbReference>
<dbReference type="PANTHER" id="PTHR14226:SF29">
    <property type="entry name" value="NEUROPATHY TARGET ESTERASE SWS"/>
    <property type="match status" value="1"/>
</dbReference>
<dbReference type="PANTHER" id="PTHR14226">
    <property type="entry name" value="NEUROPATHY TARGET ESTERASE/SWISS CHEESE D.MELANOGASTER"/>
    <property type="match status" value="1"/>
</dbReference>